<feature type="domain" description="S100/CaBP-9k-type calcium binding subdomain" evidence="1">
    <location>
        <begin position="56"/>
        <end position="95"/>
    </location>
</feature>
<dbReference type="GO" id="GO:0048471">
    <property type="term" value="C:perinuclear region of cytoplasm"/>
    <property type="evidence" value="ECO:0007669"/>
    <property type="project" value="TreeGrafter"/>
</dbReference>
<organism evidence="2 3">
    <name type="scientific">Oryzias sinensis</name>
    <name type="common">Chinese medaka</name>
    <dbReference type="NCBI Taxonomy" id="183150"/>
    <lineage>
        <taxon>Eukaryota</taxon>
        <taxon>Metazoa</taxon>
        <taxon>Chordata</taxon>
        <taxon>Craniata</taxon>
        <taxon>Vertebrata</taxon>
        <taxon>Euteleostomi</taxon>
        <taxon>Actinopterygii</taxon>
        <taxon>Neopterygii</taxon>
        <taxon>Teleostei</taxon>
        <taxon>Neoteleostei</taxon>
        <taxon>Acanthomorphata</taxon>
        <taxon>Ovalentaria</taxon>
        <taxon>Atherinomorphae</taxon>
        <taxon>Beloniformes</taxon>
        <taxon>Adrianichthyidae</taxon>
        <taxon>Oryziinae</taxon>
        <taxon>Oryzias</taxon>
    </lineage>
</organism>
<reference evidence="2" key="2">
    <citation type="submission" date="2025-09" db="UniProtKB">
        <authorList>
            <consortium name="Ensembl"/>
        </authorList>
    </citation>
    <scope>IDENTIFICATION</scope>
</reference>
<dbReference type="GeneTree" id="ENSGT00940000174725"/>
<dbReference type="GO" id="GO:0048306">
    <property type="term" value="F:calcium-dependent protein binding"/>
    <property type="evidence" value="ECO:0007669"/>
    <property type="project" value="TreeGrafter"/>
</dbReference>
<evidence type="ECO:0000313" key="3">
    <source>
        <dbReference type="Proteomes" id="UP000694383"/>
    </source>
</evidence>
<dbReference type="GO" id="GO:0005615">
    <property type="term" value="C:extracellular space"/>
    <property type="evidence" value="ECO:0007669"/>
    <property type="project" value="TreeGrafter"/>
</dbReference>
<dbReference type="PANTHER" id="PTHR11639">
    <property type="entry name" value="S100 CALCIUM-BINDING PROTEIN"/>
    <property type="match status" value="1"/>
</dbReference>
<dbReference type="PANTHER" id="PTHR11639:SF114">
    <property type="entry name" value="PROTEIN S100-A14"/>
    <property type="match status" value="1"/>
</dbReference>
<sequence length="151" mass="17011">MLGSVSVVIKPAVSDQGLVTHSFSKPPNLQFFFIFYSWFLPDKRRPAEDSQMLSDLENAINSVVTKFHSAADGGSTLNPSQFKNMISKEMPLLAKTMENEDGMAKVLQQMDVQKGQNISFDAFWKLFNNQAIELFKTMHKEKGAKCNCLLQ</sequence>
<protein>
    <recommendedName>
        <fullName evidence="1">S100/CaBP-9k-type calcium binding subdomain domain-containing protein</fullName>
    </recommendedName>
</protein>
<name>A0A8C8DLZ3_9TELE</name>
<reference evidence="2" key="1">
    <citation type="submission" date="2025-08" db="UniProtKB">
        <authorList>
            <consortium name="Ensembl"/>
        </authorList>
    </citation>
    <scope>IDENTIFICATION</scope>
</reference>
<accession>A0A8C8DLZ3</accession>
<dbReference type="InterPro" id="IPR011992">
    <property type="entry name" value="EF-hand-dom_pair"/>
</dbReference>
<dbReference type="AlphaFoldDB" id="A0A8C8DLZ3"/>
<proteinExistence type="predicted"/>
<dbReference type="SUPFAM" id="SSF47473">
    <property type="entry name" value="EF-hand"/>
    <property type="match status" value="1"/>
</dbReference>
<evidence type="ECO:0000259" key="1">
    <source>
        <dbReference type="SMART" id="SM01394"/>
    </source>
</evidence>
<dbReference type="SMART" id="SM01394">
    <property type="entry name" value="S_100"/>
    <property type="match status" value="1"/>
</dbReference>
<dbReference type="GO" id="GO:0005509">
    <property type="term" value="F:calcium ion binding"/>
    <property type="evidence" value="ECO:0007669"/>
    <property type="project" value="TreeGrafter"/>
</dbReference>
<dbReference type="InterPro" id="IPR013787">
    <property type="entry name" value="S100_Ca-bd_sub"/>
</dbReference>
<dbReference type="Proteomes" id="UP000694383">
    <property type="component" value="Unplaced"/>
</dbReference>
<dbReference type="Gene3D" id="1.10.238.10">
    <property type="entry name" value="EF-hand"/>
    <property type="match status" value="1"/>
</dbReference>
<keyword evidence="3" id="KW-1185">Reference proteome</keyword>
<dbReference type="Ensembl" id="ENSOSIT00000016312.1">
    <property type="protein sequence ID" value="ENSOSIP00000015427.1"/>
    <property type="gene ID" value="ENSOSIG00000008620.1"/>
</dbReference>
<evidence type="ECO:0000313" key="2">
    <source>
        <dbReference type="Ensembl" id="ENSOSIP00000015427.1"/>
    </source>
</evidence>